<protein>
    <recommendedName>
        <fullName evidence="3">Lipoprotein</fullName>
    </recommendedName>
</protein>
<keyword evidence="2" id="KW-1185">Reference proteome</keyword>
<evidence type="ECO:0000313" key="2">
    <source>
        <dbReference type="Proteomes" id="UP001597094"/>
    </source>
</evidence>
<dbReference type="Proteomes" id="UP001597094">
    <property type="component" value="Unassembled WGS sequence"/>
</dbReference>
<organism evidence="1 2">
    <name type="scientific">Pontibacter rugosus</name>
    <dbReference type="NCBI Taxonomy" id="1745966"/>
    <lineage>
        <taxon>Bacteria</taxon>
        <taxon>Pseudomonadati</taxon>
        <taxon>Bacteroidota</taxon>
        <taxon>Cytophagia</taxon>
        <taxon>Cytophagales</taxon>
        <taxon>Hymenobacteraceae</taxon>
        <taxon>Pontibacter</taxon>
    </lineage>
</organism>
<name>A0ABW3SVF4_9BACT</name>
<sequence length="244" mass="27129">MNKIFLMLTAIAILQGCANDKTTGEGEKAASAVYEREREFTFLASHFDNNGSLSQTDTLVLETSSEVLRDSYGQTRSSWAVTGESGWKSYSGIVESDTAVWIHPPRTSLYRKLELSPFPMVKSPLKSGGKWSRSLLVGSHYSVDGHAEWKDATNERFTSSYEIVGQATLPTILGLLACYEVDSFTESSFERTALKAFYHQDYGFVRLEYDNIDKGRIVLELIKVKSARPEPVSPFAGLEASRGK</sequence>
<evidence type="ECO:0008006" key="3">
    <source>
        <dbReference type="Google" id="ProtNLM"/>
    </source>
</evidence>
<reference evidence="2" key="1">
    <citation type="journal article" date="2019" name="Int. J. Syst. Evol. Microbiol.">
        <title>The Global Catalogue of Microorganisms (GCM) 10K type strain sequencing project: providing services to taxonomists for standard genome sequencing and annotation.</title>
        <authorList>
            <consortium name="The Broad Institute Genomics Platform"/>
            <consortium name="The Broad Institute Genome Sequencing Center for Infectious Disease"/>
            <person name="Wu L."/>
            <person name="Ma J."/>
        </authorList>
    </citation>
    <scope>NUCLEOTIDE SEQUENCE [LARGE SCALE GENOMIC DNA]</scope>
    <source>
        <strain evidence="2">JCM 31319</strain>
    </source>
</reference>
<dbReference type="PROSITE" id="PS51257">
    <property type="entry name" value="PROKAR_LIPOPROTEIN"/>
    <property type="match status" value="1"/>
</dbReference>
<evidence type="ECO:0000313" key="1">
    <source>
        <dbReference type="EMBL" id="MFD1188432.1"/>
    </source>
</evidence>
<proteinExistence type="predicted"/>
<dbReference type="EMBL" id="JBHTLD010000273">
    <property type="protein sequence ID" value="MFD1188432.1"/>
    <property type="molecule type" value="Genomic_DNA"/>
</dbReference>
<gene>
    <name evidence="1" type="ORF">ACFQ2O_19635</name>
</gene>
<comment type="caution">
    <text evidence="1">The sequence shown here is derived from an EMBL/GenBank/DDBJ whole genome shotgun (WGS) entry which is preliminary data.</text>
</comment>
<dbReference type="RefSeq" id="WP_377532025.1">
    <property type="nucleotide sequence ID" value="NZ_JBHTLD010000273.1"/>
</dbReference>
<accession>A0ABW3SVF4</accession>